<dbReference type="PANTHER" id="PTHR14362:SF2">
    <property type="entry name" value="COILED-COIL DOMAIN-CONTAINING PROTEIN 81"/>
    <property type="match status" value="1"/>
</dbReference>
<feature type="domain" description="CCDC81 HU" evidence="1">
    <location>
        <begin position="157"/>
        <end position="222"/>
    </location>
</feature>
<dbReference type="EMBL" id="WEKW01001553">
    <property type="protein sequence ID" value="NWI22786.1"/>
    <property type="molecule type" value="Genomic_DNA"/>
</dbReference>
<dbReference type="Proteomes" id="UP000619137">
    <property type="component" value="Unassembled WGS sequence"/>
</dbReference>
<comment type="caution">
    <text evidence="2">The sequence shown here is derived from an EMBL/GenBank/DDBJ whole genome shotgun (WGS) entry which is preliminary data.</text>
</comment>
<feature type="non-terminal residue" evidence="2">
    <location>
        <position position="292"/>
    </location>
</feature>
<organism evidence="2 3">
    <name type="scientific">Sula dactylatra</name>
    <name type="common">Masked booby</name>
    <dbReference type="NCBI Taxonomy" id="56068"/>
    <lineage>
        <taxon>Eukaryota</taxon>
        <taxon>Metazoa</taxon>
        <taxon>Chordata</taxon>
        <taxon>Craniata</taxon>
        <taxon>Vertebrata</taxon>
        <taxon>Euteleostomi</taxon>
        <taxon>Archelosauria</taxon>
        <taxon>Archosauria</taxon>
        <taxon>Dinosauria</taxon>
        <taxon>Saurischia</taxon>
        <taxon>Theropoda</taxon>
        <taxon>Coelurosauria</taxon>
        <taxon>Aves</taxon>
        <taxon>Neognathae</taxon>
        <taxon>Neoaves</taxon>
        <taxon>Aequornithes</taxon>
        <taxon>Suliformes</taxon>
        <taxon>Sulidae</taxon>
        <taxon>Sula</taxon>
    </lineage>
</organism>
<dbReference type="AlphaFoldDB" id="A0A851A5U0"/>
<protein>
    <submittedName>
        <fullName evidence="2">CCD81 protein</fullName>
    </submittedName>
</protein>
<dbReference type="PANTHER" id="PTHR14362">
    <property type="entry name" value="COILED-COIL DOMAIN-CONTAINING PROTEIN 81"/>
    <property type="match status" value="1"/>
</dbReference>
<evidence type="ECO:0000313" key="2">
    <source>
        <dbReference type="EMBL" id="NWI22786.1"/>
    </source>
</evidence>
<dbReference type="Pfam" id="PF18289">
    <property type="entry name" value="HU-CCDC81_euk_2"/>
    <property type="match status" value="1"/>
</dbReference>
<accession>A0A851A5U0</accession>
<dbReference type="InterPro" id="IPR040673">
    <property type="entry name" value="CCDC81_HU_dom_2"/>
</dbReference>
<dbReference type="GO" id="GO:0005815">
    <property type="term" value="C:microtubule organizing center"/>
    <property type="evidence" value="ECO:0007669"/>
    <property type="project" value="TreeGrafter"/>
</dbReference>
<feature type="non-terminal residue" evidence="2">
    <location>
        <position position="1"/>
    </location>
</feature>
<dbReference type="InterPro" id="IPR026295">
    <property type="entry name" value="CCD81"/>
</dbReference>
<name>A0A851A5U0_SULDA</name>
<gene>
    <name evidence="2" type="primary">Ccdc81_0</name>
    <name evidence="2" type="ORF">SULDAC_R13902</name>
</gene>
<sequence>MTNLEALITNIELCSKADGCSTVTFPTLKKLSVDDVADLELDVPFPCFPDVVTIWSSVSKHVQRQLLQEKLSQVLFFNLQMLALLFFFQPRTVNITGLGTFHIKKWLSLENGEVLTFQRPLFSLSRTAAQILCFTAELQSSSYFPGEIKKVSVSSKKIHSDVPYSEEVVQNCMQETLNFFYFILTNREDTDFIFKDVGTLAIRGTDVTMAFCEDFLLSLNKSKYVVEKLLTKKWVISDKEVTVSPSCFGRVYQFPQFKIRAVPRKPSLTGKKIFTEFENALSSMGVRGNVCD</sequence>
<keyword evidence="3" id="KW-1185">Reference proteome</keyword>
<evidence type="ECO:0000259" key="1">
    <source>
        <dbReference type="Pfam" id="PF18289"/>
    </source>
</evidence>
<evidence type="ECO:0000313" key="3">
    <source>
        <dbReference type="Proteomes" id="UP000619137"/>
    </source>
</evidence>
<proteinExistence type="predicted"/>
<reference evidence="2" key="1">
    <citation type="submission" date="2019-10" db="EMBL/GenBank/DDBJ databases">
        <title>Bird 10,000 Genomes (B10K) Project - Family phase.</title>
        <authorList>
            <person name="Zhang G."/>
        </authorList>
    </citation>
    <scope>NUCLEOTIDE SEQUENCE</scope>
    <source>
        <strain evidence="2">B10K-DU-002-49</strain>
        <tissue evidence="2">Muscle</tissue>
    </source>
</reference>